<feature type="region of interest" description="Disordered" evidence="1">
    <location>
        <begin position="1"/>
        <end position="44"/>
    </location>
</feature>
<dbReference type="AlphaFoldDB" id="A0A1X7SWG4"/>
<evidence type="ECO:0000313" key="2">
    <source>
        <dbReference type="EnsemblMetazoa" id="Aqu2.1.06486_001"/>
    </source>
</evidence>
<feature type="region of interest" description="Disordered" evidence="1">
    <location>
        <begin position="160"/>
        <end position="190"/>
    </location>
</feature>
<dbReference type="EnsemblMetazoa" id="Aqu2.1.06486_001">
    <property type="protein sequence ID" value="Aqu2.1.06486_001"/>
    <property type="gene ID" value="Aqu2.1.06486"/>
</dbReference>
<evidence type="ECO:0000256" key="1">
    <source>
        <dbReference type="SAM" id="MobiDB-lite"/>
    </source>
</evidence>
<feature type="compositionally biased region" description="Polar residues" evidence="1">
    <location>
        <begin position="172"/>
        <end position="183"/>
    </location>
</feature>
<dbReference type="OrthoDB" id="3263820at2759"/>
<organism evidence="2">
    <name type="scientific">Amphimedon queenslandica</name>
    <name type="common">Sponge</name>
    <dbReference type="NCBI Taxonomy" id="400682"/>
    <lineage>
        <taxon>Eukaryota</taxon>
        <taxon>Metazoa</taxon>
        <taxon>Porifera</taxon>
        <taxon>Demospongiae</taxon>
        <taxon>Heteroscleromorpha</taxon>
        <taxon>Haplosclerida</taxon>
        <taxon>Niphatidae</taxon>
        <taxon>Amphimedon</taxon>
    </lineage>
</organism>
<protein>
    <submittedName>
        <fullName evidence="2">Uncharacterized protein</fullName>
    </submittedName>
</protein>
<reference evidence="2" key="1">
    <citation type="submission" date="2017-05" db="UniProtKB">
        <authorList>
            <consortium name="EnsemblMetazoa"/>
        </authorList>
    </citation>
    <scope>IDENTIFICATION</scope>
</reference>
<proteinExistence type="predicted"/>
<name>A0A1X7SWG4_AMPQE</name>
<dbReference type="InParanoid" id="A0A1X7SWG4"/>
<sequence length="315" mass="35600">MSGEESLGKQGYKHKHKQYLRDPTHPVPKTTTWRHSKKSKTALNHNVSTSSTTCSCAANHCYSGRRKRRLYNKSGQIKIPRQTAWSWKRCGDKGVAIDAVMSDLDSSECTDLESDAKSIETIHETIYPEDILSKEVCDKELSDCDKFDSYYNEDVASTLIDQDTTEDDSEDNSVTAAAFSNTDSGDEGRDETVLPLYEGSKISATASSYSLIQYAVLNRLSYKAVEDLLALLQIHCPTPNTLPSNFYQLKRLMKECNQVMVYHYCSECYAPLTKAMKCYTNTKCNGKVCDLAVLDIEKRILQLHRKCTIYNEDLL</sequence>
<accession>A0A1X7SWG4</accession>